<evidence type="ECO:0000313" key="2">
    <source>
        <dbReference type="Proteomes" id="UP000298416"/>
    </source>
</evidence>
<name>A0A8X8Z6V6_SALSN</name>
<proteinExistence type="predicted"/>
<dbReference type="EMBL" id="PNBA02000018">
    <property type="protein sequence ID" value="KAG6393374.1"/>
    <property type="molecule type" value="Genomic_DNA"/>
</dbReference>
<evidence type="ECO:0000313" key="1">
    <source>
        <dbReference type="EMBL" id="KAG6393374.1"/>
    </source>
</evidence>
<organism evidence="1">
    <name type="scientific">Salvia splendens</name>
    <name type="common">Scarlet sage</name>
    <dbReference type="NCBI Taxonomy" id="180675"/>
    <lineage>
        <taxon>Eukaryota</taxon>
        <taxon>Viridiplantae</taxon>
        <taxon>Streptophyta</taxon>
        <taxon>Embryophyta</taxon>
        <taxon>Tracheophyta</taxon>
        <taxon>Spermatophyta</taxon>
        <taxon>Magnoliopsida</taxon>
        <taxon>eudicotyledons</taxon>
        <taxon>Gunneridae</taxon>
        <taxon>Pentapetalae</taxon>
        <taxon>asterids</taxon>
        <taxon>lamiids</taxon>
        <taxon>Lamiales</taxon>
        <taxon>Lamiaceae</taxon>
        <taxon>Nepetoideae</taxon>
        <taxon>Mentheae</taxon>
        <taxon>Salviinae</taxon>
        <taxon>Salvia</taxon>
        <taxon>Salvia subgen. Calosphace</taxon>
        <taxon>core Calosphace</taxon>
    </lineage>
</organism>
<protein>
    <submittedName>
        <fullName evidence="1">Uncharacterized protein</fullName>
    </submittedName>
</protein>
<keyword evidence="2" id="KW-1185">Reference proteome</keyword>
<dbReference type="AlphaFoldDB" id="A0A8X8Z6V6"/>
<sequence>MYRRYLPEGGWNPKFLEGFEEFVKIQWKLGITFLAAKTPMDVEVGAPSTYHIGVSSKCKHLGKSVSVPGRSRRMVAARFTAESPDLVASMREELREEVREELQQEVWQEFKQEMDKKLKYESMQKWKNEIAAMQEKVEQFIMSQQSAPVKLHP</sequence>
<accession>A0A8X8Z6V6</accession>
<gene>
    <name evidence="1" type="ORF">SASPL_147613</name>
</gene>
<comment type="caution">
    <text evidence="1">The sequence shown here is derived from an EMBL/GenBank/DDBJ whole genome shotgun (WGS) entry which is preliminary data.</text>
</comment>
<dbReference type="Proteomes" id="UP000298416">
    <property type="component" value="Unassembled WGS sequence"/>
</dbReference>
<reference evidence="1" key="2">
    <citation type="submission" date="2020-08" db="EMBL/GenBank/DDBJ databases">
        <title>Plant Genome Project.</title>
        <authorList>
            <person name="Zhang R.-G."/>
        </authorList>
    </citation>
    <scope>NUCLEOTIDE SEQUENCE</scope>
    <source>
        <strain evidence="1">Huo1</strain>
        <tissue evidence="1">Leaf</tissue>
    </source>
</reference>
<reference evidence="1" key="1">
    <citation type="submission" date="2018-01" db="EMBL/GenBank/DDBJ databases">
        <authorList>
            <person name="Mao J.F."/>
        </authorList>
    </citation>
    <scope>NUCLEOTIDE SEQUENCE</scope>
    <source>
        <strain evidence="1">Huo1</strain>
        <tissue evidence="1">Leaf</tissue>
    </source>
</reference>